<dbReference type="PROSITE" id="PS51898">
    <property type="entry name" value="TYR_RECOMBINASE"/>
    <property type="match status" value="1"/>
</dbReference>
<accession>A0A1M6TC62</accession>
<keyword evidence="2" id="KW-0233">DNA recombination</keyword>
<evidence type="ECO:0000256" key="3">
    <source>
        <dbReference type="SAM" id="Coils"/>
    </source>
</evidence>
<dbReference type="Gene3D" id="1.10.443.10">
    <property type="entry name" value="Intergrase catalytic core"/>
    <property type="match status" value="1"/>
</dbReference>
<feature type="domain" description="Tyr recombinase" evidence="4">
    <location>
        <begin position="244"/>
        <end position="439"/>
    </location>
</feature>
<name>A0A1M6TC62_9FLAO</name>
<keyword evidence="6" id="KW-1185">Reference proteome</keyword>
<evidence type="ECO:0000313" key="5">
    <source>
        <dbReference type="EMBL" id="SHK54464.1"/>
    </source>
</evidence>
<dbReference type="Pfam" id="PF13102">
    <property type="entry name" value="Phage_int_SAM_5"/>
    <property type="match status" value="1"/>
</dbReference>
<dbReference type="Gene3D" id="1.10.150.130">
    <property type="match status" value="1"/>
</dbReference>
<keyword evidence="1" id="KW-0238">DNA-binding</keyword>
<evidence type="ECO:0000313" key="6">
    <source>
        <dbReference type="Proteomes" id="UP000184364"/>
    </source>
</evidence>
<dbReference type="InterPro" id="IPR010998">
    <property type="entry name" value="Integrase_recombinase_N"/>
</dbReference>
<organism evidence="5 6">
    <name type="scientific">Chryseobacterium polytrichastri</name>
    <dbReference type="NCBI Taxonomy" id="1302687"/>
    <lineage>
        <taxon>Bacteria</taxon>
        <taxon>Pseudomonadati</taxon>
        <taxon>Bacteroidota</taxon>
        <taxon>Flavobacteriia</taxon>
        <taxon>Flavobacteriales</taxon>
        <taxon>Weeksellaceae</taxon>
        <taxon>Chryseobacterium group</taxon>
        <taxon>Chryseobacterium</taxon>
    </lineage>
</organism>
<dbReference type="AlphaFoldDB" id="A0A1M6TC62"/>
<dbReference type="RefSeq" id="WP_073291245.1">
    <property type="nucleotide sequence ID" value="NZ_FRAV01000005.1"/>
</dbReference>
<dbReference type="GO" id="GO:0006310">
    <property type="term" value="P:DNA recombination"/>
    <property type="evidence" value="ECO:0007669"/>
    <property type="project" value="UniProtKB-KW"/>
</dbReference>
<keyword evidence="3" id="KW-0175">Coiled coil</keyword>
<dbReference type="InterPro" id="IPR011010">
    <property type="entry name" value="DNA_brk_join_enz"/>
</dbReference>
<dbReference type="InterPro" id="IPR025269">
    <property type="entry name" value="SAM-like_dom"/>
</dbReference>
<dbReference type="EMBL" id="FRAV01000005">
    <property type="protein sequence ID" value="SHK54464.1"/>
    <property type="molecule type" value="Genomic_DNA"/>
</dbReference>
<sequence>MKEEFNSELGTIRYYLKDKNSIEATLLKGAYLFKNYNIGFSTGIKVIPVKEWNENEKIVIAGKNKRDYNDKLSKFKLSVIQSHKNFNETYNRIPTKEELRGIVNSAIEGSGTKAIRKQKKNFEEIYQEVLEIIETRQNNALEAIKRGESVKTLHKSYASSYKVAYRELKEFAKEKGLILDIDTFDEQICLNFQNWLIKVKKLKQTTIKTRIKRISLILKRAFEKGYTDKRAYLLDEFKIKVPPTVSTSLTEKEITLLYEFNFTQNKRLERIRDLFVLACHTSLRFSDITRLQTDHISIDEERINMVSQKTSTSTHYKNLSFSFHGYTKEILEKYSYDIRQLAISNQKTNEYLKELLKEIPYFQEKVLRIEILSGKGIKFTDIDFIKTIDFHTSRRSFCTNRYCEGWELLEIWDYTGHSNESTFKTYFRPTTEHEKVRRDNIKKRNEKIKNIDFKEKELEQLKNQMQEILKYHKKGDLVEMGKIIELNHKIS</sequence>
<dbReference type="Pfam" id="PF00589">
    <property type="entry name" value="Phage_integrase"/>
    <property type="match status" value="1"/>
</dbReference>
<proteinExistence type="predicted"/>
<dbReference type="InterPro" id="IPR002104">
    <property type="entry name" value="Integrase_catalytic"/>
</dbReference>
<dbReference type="InterPro" id="IPR013762">
    <property type="entry name" value="Integrase-like_cat_sf"/>
</dbReference>
<gene>
    <name evidence="5" type="ORF">SAMN05444267_100546</name>
</gene>
<evidence type="ECO:0000259" key="4">
    <source>
        <dbReference type="PROSITE" id="PS51898"/>
    </source>
</evidence>
<dbReference type="GO" id="GO:0015074">
    <property type="term" value="P:DNA integration"/>
    <property type="evidence" value="ECO:0007669"/>
    <property type="project" value="InterPro"/>
</dbReference>
<reference evidence="6" key="1">
    <citation type="submission" date="2016-11" db="EMBL/GenBank/DDBJ databases">
        <authorList>
            <person name="Varghese N."/>
            <person name="Submissions S."/>
        </authorList>
    </citation>
    <scope>NUCLEOTIDE SEQUENCE [LARGE SCALE GENOMIC DNA]</scope>
    <source>
        <strain evidence="6">DSM 26899</strain>
    </source>
</reference>
<dbReference type="SUPFAM" id="SSF56349">
    <property type="entry name" value="DNA breaking-rejoining enzymes"/>
    <property type="match status" value="1"/>
</dbReference>
<dbReference type="OrthoDB" id="1493636at2"/>
<dbReference type="Proteomes" id="UP000184364">
    <property type="component" value="Unassembled WGS sequence"/>
</dbReference>
<evidence type="ECO:0000256" key="2">
    <source>
        <dbReference type="ARBA" id="ARBA00023172"/>
    </source>
</evidence>
<protein>
    <submittedName>
        <fullName evidence="5">Phage integrase family protein</fullName>
    </submittedName>
</protein>
<feature type="coiled-coil region" evidence="3">
    <location>
        <begin position="444"/>
        <end position="471"/>
    </location>
</feature>
<evidence type="ECO:0000256" key="1">
    <source>
        <dbReference type="ARBA" id="ARBA00023125"/>
    </source>
</evidence>
<dbReference type="STRING" id="1302687.SAMN05444267_100546"/>
<dbReference type="GO" id="GO:0003677">
    <property type="term" value="F:DNA binding"/>
    <property type="evidence" value="ECO:0007669"/>
    <property type="project" value="UniProtKB-KW"/>
</dbReference>